<dbReference type="GO" id="GO:0007020">
    <property type="term" value="P:microtubule nucleation"/>
    <property type="evidence" value="ECO:0007669"/>
    <property type="project" value="TreeGrafter"/>
</dbReference>
<accession>A0A8B9NY24</accession>
<dbReference type="PRINTS" id="PR02088">
    <property type="entry name" value="HAUSAUGMINL2"/>
</dbReference>
<organism evidence="3 4">
    <name type="scientific">Accipiter nisus</name>
    <name type="common">Eurasian sparrowhawk</name>
    <dbReference type="NCBI Taxonomy" id="211598"/>
    <lineage>
        <taxon>Eukaryota</taxon>
        <taxon>Metazoa</taxon>
        <taxon>Chordata</taxon>
        <taxon>Craniata</taxon>
        <taxon>Vertebrata</taxon>
        <taxon>Euteleostomi</taxon>
        <taxon>Archelosauria</taxon>
        <taxon>Archosauria</taxon>
        <taxon>Dinosauria</taxon>
        <taxon>Saurischia</taxon>
        <taxon>Theropoda</taxon>
        <taxon>Coelurosauria</taxon>
        <taxon>Aves</taxon>
        <taxon>Neognathae</taxon>
        <taxon>Neoaves</taxon>
        <taxon>Telluraves</taxon>
        <taxon>Accipitrimorphae</taxon>
        <taxon>Accipitriformes</taxon>
        <taxon>Accipitridae</taxon>
        <taxon>Accipitrinae</taxon>
        <taxon>Accipiter</taxon>
    </lineage>
</organism>
<evidence type="ECO:0000256" key="1">
    <source>
        <dbReference type="SAM" id="Coils"/>
    </source>
</evidence>
<reference evidence="3" key="2">
    <citation type="submission" date="2025-09" db="UniProtKB">
        <authorList>
            <consortium name="Ensembl"/>
        </authorList>
    </citation>
    <scope>IDENTIFICATION</scope>
</reference>
<dbReference type="GO" id="GO:0007098">
    <property type="term" value="P:centrosome cycle"/>
    <property type="evidence" value="ECO:0007669"/>
    <property type="project" value="InterPro"/>
</dbReference>
<dbReference type="GO" id="GO:0051225">
    <property type="term" value="P:spindle assembly"/>
    <property type="evidence" value="ECO:0007669"/>
    <property type="project" value="InterPro"/>
</dbReference>
<dbReference type="InterPro" id="IPR028346">
    <property type="entry name" value="HAUS2"/>
</dbReference>
<name>A0A8B9NY24_9AVES</name>
<dbReference type="PANTHER" id="PTHR16039">
    <property type="entry name" value="HAUS AUGMIN-LIKE COMPLEX SUBUNIT 2"/>
    <property type="match status" value="1"/>
</dbReference>
<dbReference type="GO" id="GO:0005813">
    <property type="term" value="C:centrosome"/>
    <property type="evidence" value="ECO:0007669"/>
    <property type="project" value="TreeGrafter"/>
</dbReference>
<evidence type="ECO:0000313" key="4">
    <source>
        <dbReference type="Proteomes" id="UP000694541"/>
    </source>
</evidence>
<feature type="compositionally biased region" description="Acidic residues" evidence="2">
    <location>
        <begin position="64"/>
        <end position="77"/>
    </location>
</feature>
<evidence type="ECO:0000256" key="2">
    <source>
        <dbReference type="SAM" id="MobiDB-lite"/>
    </source>
</evidence>
<feature type="coiled-coil region" evidence="1">
    <location>
        <begin position="147"/>
        <end position="206"/>
    </location>
</feature>
<feature type="compositionally biased region" description="Gly residues" evidence="2">
    <location>
        <begin position="83"/>
        <end position="96"/>
    </location>
</feature>
<keyword evidence="1" id="KW-0175">Coiled coil</keyword>
<dbReference type="Proteomes" id="UP000694541">
    <property type="component" value="Unplaced"/>
</dbReference>
<feature type="compositionally biased region" description="Low complexity" evidence="2">
    <location>
        <begin position="27"/>
        <end position="48"/>
    </location>
</feature>
<keyword evidence="4" id="KW-1185">Reference proteome</keyword>
<feature type="region of interest" description="Disordered" evidence="2">
    <location>
        <begin position="1"/>
        <end position="99"/>
    </location>
</feature>
<dbReference type="Pfam" id="PF15003">
    <property type="entry name" value="HAUS2"/>
    <property type="match status" value="1"/>
</dbReference>
<dbReference type="GO" id="GO:1990498">
    <property type="term" value="C:mitotic spindle microtubule"/>
    <property type="evidence" value="ECO:0007669"/>
    <property type="project" value="TreeGrafter"/>
</dbReference>
<proteinExistence type="predicted"/>
<dbReference type="PANTHER" id="PTHR16039:SF1">
    <property type="entry name" value="HAUS AUGMIN-LIKE COMPLEX SUBUNIT 2"/>
    <property type="match status" value="1"/>
</dbReference>
<evidence type="ECO:0000313" key="3">
    <source>
        <dbReference type="Ensembl" id="ENSANIP00000025458.1"/>
    </source>
</evidence>
<reference evidence="3" key="1">
    <citation type="submission" date="2025-08" db="UniProtKB">
        <authorList>
            <consortium name="Ensembl"/>
        </authorList>
    </citation>
    <scope>IDENTIFICATION</scope>
</reference>
<dbReference type="Ensembl" id="ENSANIT00000026306.1">
    <property type="protein sequence ID" value="ENSANIP00000025458.1"/>
    <property type="gene ID" value="ENSANIG00000017156.1"/>
</dbReference>
<protein>
    <submittedName>
        <fullName evidence="3">HAUS augmin like complex subunit 2</fullName>
    </submittedName>
</protein>
<dbReference type="GO" id="GO:0070652">
    <property type="term" value="C:HAUS complex"/>
    <property type="evidence" value="ECO:0007669"/>
    <property type="project" value="InterPro"/>
</dbReference>
<sequence length="308" mass="33898">MAAARRPRMPPSSRASGTPSMAERRSFASPAGAAGRSRPGGAAGSVRRTLGLSPRRGAKGGEEWSGDEEWSGGDEEWSSGVEAWGGGGGEAWGGGQAARRPWEAGQPAAAATLLARCLAAGAVTQETLDLTCRKAPCFVKFSEMEKMANIQAEINEKKLKTEILQLEKETADIAHPFYLGKKCEILQDMNRHLEAILKEKRALRKRLIKPRCQESLPIEATFHKYVVELLTEAVTFIEKLESHLQAVRSIPQIPNIMKNMDTALTKTEVLMMELEELAEQILKWREQQKVYSDSICSTAELDFDLSLT</sequence>
<dbReference type="AlphaFoldDB" id="A0A8B9NY24"/>
<dbReference type="InterPro" id="IPR026242">
    <property type="entry name" value="HAUS2_metazoa"/>
</dbReference>